<keyword evidence="3 7" id="KW-0732">Signal</keyword>
<dbReference type="Pfam" id="PF00497">
    <property type="entry name" value="SBP_bac_3"/>
    <property type="match status" value="1"/>
</dbReference>
<sequence length="280" mass="30983">MKARNMLFGFVAMILIILAGCGAGETEQSSEVNETPSAWEKIEESGKIVVGTEGTYFPVTYVDQETKELTGFDVEVVRELASRLGIEAEFKTMEFDGILPSLRSGTIDLAANDFTVTPEREEKFLFTEPYKYSYGSAIVREEDNSGIFSTEDLEGKKTGGSVTSNYADFARNNGAEVVAYSGTDGILNDILIGRIDAYLNDHLVLLQEIERYNRPGLKVAEDVKYEPNVGAFVMVKGNTEVKEKLDSVIQEMREDGTIKEIALKFYGADVSNPVELEETK</sequence>
<comment type="similarity">
    <text evidence="2 6">Belongs to the bacterial solute-binding protein 3 family.</text>
</comment>
<gene>
    <name evidence="9" type="ORF">BFG57_14295</name>
</gene>
<name>A0A1E5LFU7_9BACI</name>
<dbReference type="PROSITE" id="PS51257">
    <property type="entry name" value="PROKAR_LIPOPROTEIN"/>
    <property type="match status" value="1"/>
</dbReference>
<protein>
    <recommendedName>
        <fullName evidence="8">Solute-binding protein family 3/N-terminal domain-containing protein</fullName>
    </recommendedName>
</protein>
<keyword evidence="10" id="KW-1185">Reference proteome</keyword>
<dbReference type="CDD" id="cd13626">
    <property type="entry name" value="PBP2_Cystine_like"/>
    <property type="match status" value="1"/>
</dbReference>
<dbReference type="STRING" id="1305675.BFG57_14295"/>
<evidence type="ECO:0000256" key="1">
    <source>
        <dbReference type="ARBA" id="ARBA00004193"/>
    </source>
</evidence>
<evidence type="ECO:0000313" key="9">
    <source>
        <dbReference type="EMBL" id="OEH92940.1"/>
    </source>
</evidence>
<keyword evidence="4" id="KW-0564">Palmitate</keyword>
<dbReference type="GO" id="GO:0005886">
    <property type="term" value="C:plasma membrane"/>
    <property type="evidence" value="ECO:0007669"/>
    <property type="project" value="UniProtKB-SubCell"/>
</dbReference>
<feature type="domain" description="Solute-binding protein family 3/N-terminal" evidence="8">
    <location>
        <begin position="47"/>
        <end position="269"/>
    </location>
</feature>
<comment type="caution">
    <text evidence="9">The sequence shown here is derived from an EMBL/GenBank/DDBJ whole genome shotgun (WGS) entry which is preliminary data.</text>
</comment>
<dbReference type="SMART" id="SM00062">
    <property type="entry name" value="PBPb"/>
    <property type="match status" value="1"/>
</dbReference>
<dbReference type="PROSITE" id="PS01039">
    <property type="entry name" value="SBP_BACTERIAL_3"/>
    <property type="match status" value="1"/>
</dbReference>
<dbReference type="EMBL" id="MJEH01000020">
    <property type="protein sequence ID" value="OEH92940.1"/>
    <property type="molecule type" value="Genomic_DNA"/>
</dbReference>
<dbReference type="PANTHER" id="PTHR35936:SF34">
    <property type="entry name" value="ABC TRANSPORTER EXTRACELLULAR-BINDING PROTEIN YCKB-RELATED"/>
    <property type="match status" value="1"/>
</dbReference>
<evidence type="ECO:0000256" key="6">
    <source>
        <dbReference type="RuleBase" id="RU003744"/>
    </source>
</evidence>
<evidence type="ECO:0000313" key="10">
    <source>
        <dbReference type="Proteomes" id="UP000095209"/>
    </source>
</evidence>
<organism evidence="9 10">
    <name type="scientific">Bacillus solimangrovi</name>
    <dbReference type="NCBI Taxonomy" id="1305675"/>
    <lineage>
        <taxon>Bacteria</taxon>
        <taxon>Bacillati</taxon>
        <taxon>Bacillota</taxon>
        <taxon>Bacilli</taxon>
        <taxon>Bacillales</taxon>
        <taxon>Bacillaceae</taxon>
        <taxon>Bacillus</taxon>
    </lineage>
</organism>
<keyword evidence="5" id="KW-0449">Lipoprotein</keyword>
<accession>A0A1E5LFU7</accession>
<dbReference type="InterPro" id="IPR018313">
    <property type="entry name" value="SBP_3_CS"/>
</dbReference>
<dbReference type="InterPro" id="IPR001638">
    <property type="entry name" value="Solute-binding_3/MltF_N"/>
</dbReference>
<comment type="subcellular location">
    <subcellularLocation>
        <location evidence="1">Cell membrane</location>
        <topology evidence="1">Lipid-anchor</topology>
    </subcellularLocation>
</comment>
<dbReference type="RefSeq" id="WP_069717022.1">
    <property type="nucleotide sequence ID" value="NZ_MJEH01000020.1"/>
</dbReference>
<feature type="signal peptide" evidence="7">
    <location>
        <begin position="1"/>
        <end position="23"/>
    </location>
</feature>
<feature type="chain" id="PRO_5039563098" description="Solute-binding protein family 3/N-terminal domain-containing protein" evidence="7">
    <location>
        <begin position="24"/>
        <end position="280"/>
    </location>
</feature>
<dbReference type="AlphaFoldDB" id="A0A1E5LFU7"/>
<dbReference type="Proteomes" id="UP000095209">
    <property type="component" value="Unassembled WGS sequence"/>
</dbReference>
<dbReference type="SUPFAM" id="SSF53850">
    <property type="entry name" value="Periplasmic binding protein-like II"/>
    <property type="match status" value="1"/>
</dbReference>
<dbReference type="PANTHER" id="PTHR35936">
    <property type="entry name" value="MEMBRANE-BOUND LYTIC MUREIN TRANSGLYCOSYLASE F"/>
    <property type="match status" value="1"/>
</dbReference>
<proteinExistence type="inferred from homology"/>
<evidence type="ECO:0000256" key="7">
    <source>
        <dbReference type="SAM" id="SignalP"/>
    </source>
</evidence>
<evidence type="ECO:0000256" key="5">
    <source>
        <dbReference type="ARBA" id="ARBA00023288"/>
    </source>
</evidence>
<evidence type="ECO:0000256" key="3">
    <source>
        <dbReference type="ARBA" id="ARBA00022729"/>
    </source>
</evidence>
<reference evidence="9 10" key="1">
    <citation type="submission" date="2016-08" db="EMBL/GenBank/DDBJ databases">
        <title>Genome of Bacillus solimangrovi GH2-4.</title>
        <authorList>
            <person name="Lim S."/>
            <person name="Kim B.-C."/>
        </authorList>
    </citation>
    <scope>NUCLEOTIDE SEQUENCE [LARGE SCALE GENOMIC DNA]</scope>
    <source>
        <strain evidence="9 10">GH2-4</strain>
    </source>
</reference>
<evidence type="ECO:0000259" key="8">
    <source>
        <dbReference type="SMART" id="SM00062"/>
    </source>
</evidence>
<dbReference type="Gene3D" id="3.40.190.10">
    <property type="entry name" value="Periplasmic binding protein-like II"/>
    <property type="match status" value="2"/>
</dbReference>
<evidence type="ECO:0000256" key="2">
    <source>
        <dbReference type="ARBA" id="ARBA00010333"/>
    </source>
</evidence>
<evidence type="ECO:0000256" key="4">
    <source>
        <dbReference type="ARBA" id="ARBA00023139"/>
    </source>
</evidence>